<keyword evidence="2" id="KW-1185">Reference proteome</keyword>
<dbReference type="EMBL" id="JAFCIX010000136">
    <property type="protein sequence ID" value="KAH6597653.1"/>
    <property type="molecule type" value="Genomic_DNA"/>
</dbReference>
<name>A0ABQ8FIT9_9FUNG</name>
<proteinExistence type="predicted"/>
<comment type="caution">
    <text evidence="1">The sequence shown here is derived from an EMBL/GenBank/DDBJ whole genome shotgun (WGS) entry which is preliminary data.</text>
</comment>
<reference evidence="1 2" key="1">
    <citation type="submission" date="2021-02" db="EMBL/GenBank/DDBJ databases">
        <title>Variation within the Batrachochytrium salamandrivorans European outbreak.</title>
        <authorList>
            <person name="Kelly M."/>
            <person name="Pasmans F."/>
            <person name="Shea T.P."/>
            <person name="Munoz J.F."/>
            <person name="Carranza S."/>
            <person name="Cuomo C.A."/>
            <person name="Martel A."/>
        </authorList>
    </citation>
    <scope>NUCLEOTIDE SEQUENCE [LARGE SCALE GENOMIC DNA]</scope>
    <source>
        <strain evidence="1 2">AMFP18/2</strain>
    </source>
</reference>
<protein>
    <recommendedName>
        <fullName evidence="3">No apical meristem-associated C-terminal domain-containing protein</fullName>
    </recommendedName>
</protein>
<evidence type="ECO:0000313" key="2">
    <source>
        <dbReference type="Proteomes" id="UP001648503"/>
    </source>
</evidence>
<evidence type="ECO:0000313" key="1">
    <source>
        <dbReference type="EMBL" id="KAH6597653.1"/>
    </source>
</evidence>
<organism evidence="1 2">
    <name type="scientific">Batrachochytrium salamandrivorans</name>
    <dbReference type="NCBI Taxonomy" id="1357716"/>
    <lineage>
        <taxon>Eukaryota</taxon>
        <taxon>Fungi</taxon>
        <taxon>Fungi incertae sedis</taxon>
        <taxon>Chytridiomycota</taxon>
        <taxon>Chytridiomycota incertae sedis</taxon>
        <taxon>Chytridiomycetes</taxon>
        <taxon>Rhizophydiales</taxon>
        <taxon>Rhizophydiales incertae sedis</taxon>
        <taxon>Batrachochytrium</taxon>
    </lineage>
</organism>
<evidence type="ECO:0008006" key="3">
    <source>
        <dbReference type="Google" id="ProtNLM"/>
    </source>
</evidence>
<dbReference type="Proteomes" id="UP001648503">
    <property type="component" value="Unassembled WGS sequence"/>
</dbReference>
<accession>A0ABQ8FIT9</accession>
<sequence length="178" mass="20806">MTSVHEFLALDNLRMPLRNRQEIAFKLFSRLNNPEHKGDNKYTLTKIKTPEKERIEQENMVAYFGSTYHIKKKNQKLLTCEREILSFPGSGPSLALKYSKAKKSQNEAVEKRALTDEEEGQKLIDRCLTIRGQSLSAQSQLKQAWSDLTEEQIRFYDYIKPMVKNLMFKLEEQTTTLQ</sequence>
<gene>
    <name evidence="1" type="ORF">BASA50_004259</name>
</gene>